<evidence type="ECO:0000313" key="1">
    <source>
        <dbReference type="EMBL" id="MBB3878136.1"/>
    </source>
</evidence>
<protein>
    <submittedName>
        <fullName evidence="1">Uncharacterized protein</fullName>
    </submittedName>
</protein>
<evidence type="ECO:0000313" key="2">
    <source>
        <dbReference type="Proteomes" id="UP000538670"/>
    </source>
</evidence>
<dbReference type="RefSeq" id="WP_183950343.1">
    <property type="nucleotide sequence ID" value="NZ_CP189888.1"/>
</dbReference>
<dbReference type="AlphaFoldDB" id="A0A7W6A6Q1"/>
<dbReference type="Proteomes" id="UP000538670">
    <property type="component" value="Unassembled WGS sequence"/>
</dbReference>
<keyword evidence="2" id="KW-1185">Reference proteome</keyword>
<dbReference type="EMBL" id="JACIDH010000001">
    <property type="protein sequence ID" value="MBB3878136.1"/>
    <property type="molecule type" value="Genomic_DNA"/>
</dbReference>
<accession>A0A7W6A6Q1</accession>
<name>A0A7W6A6Q1_9SPHN</name>
<reference evidence="1 2" key="1">
    <citation type="submission" date="2020-08" db="EMBL/GenBank/DDBJ databases">
        <title>Genomic Encyclopedia of Type Strains, Phase IV (KMG-IV): sequencing the most valuable type-strain genomes for metagenomic binning, comparative biology and taxonomic classification.</title>
        <authorList>
            <person name="Goeker M."/>
        </authorList>
    </citation>
    <scope>NUCLEOTIDE SEQUENCE [LARGE SCALE GENOMIC DNA]</scope>
    <source>
        <strain evidence="1 2">DSM 19512</strain>
    </source>
</reference>
<organism evidence="1 2">
    <name type="scientific">Sphingomonas pseudosanguinis</name>
    <dbReference type="NCBI Taxonomy" id="413712"/>
    <lineage>
        <taxon>Bacteria</taxon>
        <taxon>Pseudomonadati</taxon>
        <taxon>Pseudomonadota</taxon>
        <taxon>Alphaproteobacteria</taxon>
        <taxon>Sphingomonadales</taxon>
        <taxon>Sphingomonadaceae</taxon>
        <taxon>Sphingomonas</taxon>
    </lineage>
</organism>
<proteinExistence type="predicted"/>
<gene>
    <name evidence="1" type="ORF">GGR48_000539</name>
</gene>
<sequence length="76" mass="8041">MDLSFNRFDRDTELTVLPPDLAVLMVGVTARQAASLTAAVQAGLVRAAPDPSLFAPLDGAFNGPMARALTQWRAGE</sequence>
<comment type="caution">
    <text evidence="1">The sequence shown here is derived from an EMBL/GenBank/DDBJ whole genome shotgun (WGS) entry which is preliminary data.</text>
</comment>